<keyword evidence="3" id="KW-1000">Mitochondrion outer membrane</keyword>
<evidence type="ECO:0000256" key="3">
    <source>
        <dbReference type="ARBA" id="ARBA00022787"/>
    </source>
</evidence>
<evidence type="ECO:0000259" key="7">
    <source>
        <dbReference type="SMART" id="SM00382"/>
    </source>
</evidence>
<dbReference type="Gene3D" id="3.40.50.300">
    <property type="entry name" value="P-loop containing nucleotide triphosphate hydrolases"/>
    <property type="match status" value="1"/>
</dbReference>
<evidence type="ECO:0000256" key="5">
    <source>
        <dbReference type="ARBA" id="ARBA00023128"/>
    </source>
</evidence>
<gene>
    <name evidence="8" type="ORF">WJX73_004627</name>
</gene>
<accession>A0AAW1NXA8</accession>
<dbReference type="InterPro" id="IPR003960">
    <property type="entry name" value="ATPase_AAA_CS"/>
</dbReference>
<dbReference type="InterPro" id="IPR027417">
    <property type="entry name" value="P-loop_NTPase"/>
</dbReference>
<proteinExistence type="predicted"/>
<dbReference type="PROSITE" id="PS00674">
    <property type="entry name" value="AAA"/>
    <property type="match status" value="1"/>
</dbReference>
<dbReference type="InterPro" id="IPR003593">
    <property type="entry name" value="AAA+_ATPase"/>
</dbReference>
<dbReference type="AlphaFoldDB" id="A0AAW1NXA8"/>
<dbReference type="PANTHER" id="PTHR45644">
    <property type="entry name" value="AAA ATPASE, PUTATIVE (AFU_ORTHOLOGUE AFUA_2G12920)-RELATED-RELATED"/>
    <property type="match status" value="1"/>
</dbReference>
<protein>
    <recommendedName>
        <fullName evidence="7">AAA+ ATPase domain-containing protein</fullName>
    </recommendedName>
</protein>
<evidence type="ECO:0000313" key="8">
    <source>
        <dbReference type="EMBL" id="KAK9802675.1"/>
    </source>
</evidence>
<reference evidence="8 9" key="1">
    <citation type="journal article" date="2024" name="Nat. Commun.">
        <title>Phylogenomics reveals the evolutionary origins of lichenization in chlorophyte algae.</title>
        <authorList>
            <person name="Puginier C."/>
            <person name="Libourel C."/>
            <person name="Otte J."/>
            <person name="Skaloud P."/>
            <person name="Haon M."/>
            <person name="Grisel S."/>
            <person name="Petersen M."/>
            <person name="Berrin J.G."/>
            <person name="Delaux P.M."/>
            <person name="Dal Grande F."/>
            <person name="Keller J."/>
        </authorList>
    </citation>
    <scope>NUCLEOTIDE SEQUENCE [LARGE SCALE GENOMIC DNA]</scope>
    <source>
        <strain evidence="8 9">SAG 2036</strain>
    </source>
</reference>
<dbReference type="GO" id="GO:0016887">
    <property type="term" value="F:ATP hydrolysis activity"/>
    <property type="evidence" value="ECO:0007669"/>
    <property type="project" value="InterPro"/>
</dbReference>
<keyword evidence="9" id="KW-1185">Reference proteome</keyword>
<feature type="compositionally biased region" description="Basic and acidic residues" evidence="6">
    <location>
        <begin position="480"/>
        <end position="489"/>
    </location>
</feature>
<evidence type="ECO:0000256" key="2">
    <source>
        <dbReference type="ARBA" id="ARBA00022741"/>
    </source>
</evidence>
<sequence length="918" mass="98981">MSLDGSLSRQTRAVKARTVPYLRTYLEEVVQKLLASFCRVLLSCFYDLQDALLAISFVRKLMTYSLAPSCRDAVLRSLTRTDSNPHTFQNLKYHVSEDVQQLLTSAPGTSKFQEAVAAALASKVQASLLVVDNELLTRISQMAMGAALDPVEDKEEAGFSLWAFLLSFWLSGGRMAFVWDVLRRVCDRLDRPLLLFVHDVEHMLCSSFERYDAFEEAFGTRNSMSAEPLRASLMKLPLVIIGGCSLGESGTHLTASSSRTRKGEEQSGRPEPSFGAGDEDVPPPFLPSAAELGISLPEDKPNFRKVLHNLFGSRIKLEAPASGTAATAHNQQLALDAEALMAEQNYTKLHSLCRDKGQQLLPGFDSTVYRQRALSRSEWAQVLTWAASMEFALKAQARRDAMLQDQQQLALPAPPTSSAEEAAADSSSLPADAQDQQAQPQASEPEAKRPVSDTQHSLPSAAGPASSSAVAADPQSATDAEGRDDGKDPAIKASAEKEASGTASLAISEAAIWYGLRMLERVGGGVRQTIKADNAFERRLLSEVVAPEESGAGFGEVGALDSAKTALREAVQLPLQHPHLFARGSLARPTKGVLLFGPPGTGKTLLARAAAAECGASFLALAPSSIASKWLGDGVRSVRAAFSLAAKLAPCVLFIDEVDALLARRGAHGEHEALREIKNEFMAQWDGLRGPAGPGDRVLVLGATNRPYDLDEAVLRRFPRRVFCPLPNRKARREILEVMLAGENVDPDLKLDLIADRTESFSGSDLRALCTAAAMRPLRQLLTASGKTSTARDKRKQKSRASRNGNSAQGLSVLGEQALVAANKPSPESQQSADGSALANVLGLLLDECQSMSSHAASRASKAELRPMAQADFEQALQEVSPASGDRDSVATNELLEWNAKYGEGADRQHRQQLSYFV</sequence>
<dbReference type="SUPFAM" id="SSF52540">
    <property type="entry name" value="P-loop containing nucleoside triphosphate hydrolases"/>
    <property type="match status" value="1"/>
</dbReference>
<dbReference type="InterPro" id="IPR041569">
    <property type="entry name" value="AAA_lid_3"/>
</dbReference>
<organism evidence="8 9">
    <name type="scientific">Symbiochloris irregularis</name>
    <dbReference type="NCBI Taxonomy" id="706552"/>
    <lineage>
        <taxon>Eukaryota</taxon>
        <taxon>Viridiplantae</taxon>
        <taxon>Chlorophyta</taxon>
        <taxon>core chlorophytes</taxon>
        <taxon>Trebouxiophyceae</taxon>
        <taxon>Trebouxiales</taxon>
        <taxon>Trebouxiaceae</taxon>
        <taxon>Symbiochloris</taxon>
    </lineage>
</organism>
<evidence type="ECO:0000256" key="1">
    <source>
        <dbReference type="ARBA" id="ARBA00004572"/>
    </source>
</evidence>
<dbReference type="PANTHER" id="PTHR45644:SF85">
    <property type="entry name" value="P-LOOP CONTAINING NUCLEOSIDE TRIPHOSPHATE HYDROLASES SUPERFAMILY PROTEIN"/>
    <property type="match status" value="1"/>
</dbReference>
<evidence type="ECO:0000256" key="6">
    <source>
        <dbReference type="SAM" id="MobiDB-lite"/>
    </source>
</evidence>
<feature type="region of interest" description="Disordered" evidence="6">
    <location>
        <begin position="404"/>
        <end position="489"/>
    </location>
</feature>
<feature type="region of interest" description="Disordered" evidence="6">
    <location>
        <begin position="781"/>
        <end position="808"/>
    </location>
</feature>
<dbReference type="Pfam" id="PF00004">
    <property type="entry name" value="AAA"/>
    <property type="match status" value="1"/>
</dbReference>
<keyword evidence="4" id="KW-0067">ATP-binding</keyword>
<dbReference type="Proteomes" id="UP001465755">
    <property type="component" value="Unassembled WGS sequence"/>
</dbReference>
<feature type="domain" description="AAA+ ATPase" evidence="7">
    <location>
        <begin position="589"/>
        <end position="728"/>
    </location>
</feature>
<dbReference type="EMBL" id="JALJOQ010000069">
    <property type="protein sequence ID" value="KAK9802675.1"/>
    <property type="molecule type" value="Genomic_DNA"/>
</dbReference>
<name>A0AAW1NXA8_9CHLO</name>
<dbReference type="InterPro" id="IPR003959">
    <property type="entry name" value="ATPase_AAA_core"/>
</dbReference>
<feature type="compositionally biased region" description="Low complexity" evidence="6">
    <location>
        <begin position="404"/>
        <end position="444"/>
    </location>
</feature>
<keyword evidence="2" id="KW-0547">Nucleotide-binding</keyword>
<keyword evidence="5" id="KW-0496">Mitochondrion</keyword>
<feature type="region of interest" description="Disordered" evidence="6">
    <location>
        <begin position="251"/>
        <end position="282"/>
    </location>
</feature>
<dbReference type="SMART" id="SM00382">
    <property type="entry name" value="AAA"/>
    <property type="match status" value="1"/>
</dbReference>
<dbReference type="InterPro" id="IPR051701">
    <property type="entry name" value="Mito_OM_Translocase_MSP1"/>
</dbReference>
<keyword evidence="3" id="KW-0472">Membrane</keyword>
<dbReference type="Gene3D" id="1.10.8.60">
    <property type="match status" value="1"/>
</dbReference>
<feature type="compositionally biased region" description="Low complexity" evidence="6">
    <location>
        <begin position="457"/>
        <end position="477"/>
    </location>
</feature>
<comment type="caution">
    <text evidence="8">The sequence shown here is derived from an EMBL/GenBank/DDBJ whole genome shotgun (WGS) entry which is preliminary data.</text>
</comment>
<dbReference type="GO" id="GO:0005524">
    <property type="term" value="F:ATP binding"/>
    <property type="evidence" value="ECO:0007669"/>
    <property type="project" value="UniProtKB-KW"/>
</dbReference>
<comment type="subcellular location">
    <subcellularLocation>
        <location evidence="1">Mitochondrion outer membrane</location>
        <topology evidence="1">Single-pass membrane protein</topology>
    </subcellularLocation>
</comment>
<evidence type="ECO:0000256" key="4">
    <source>
        <dbReference type="ARBA" id="ARBA00022840"/>
    </source>
</evidence>
<evidence type="ECO:0000313" key="9">
    <source>
        <dbReference type="Proteomes" id="UP001465755"/>
    </source>
</evidence>
<dbReference type="GO" id="GO:0005741">
    <property type="term" value="C:mitochondrial outer membrane"/>
    <property type="evidence" value="ECO:0007669"/>
    <property type="project" value="UniProtKB-SubCell"/>
</dbReference>
<dbReference type="Pfam" id="PF17862">
    <property type="entry name" value="AAA_lid_3"/>
    <property type="match status" value="1"/>
</dbReference>